<reference evidence="1" key="1">
    <citation type="submission" date="2023-03" db="UniProtKB">
        <authorList>
            <consortium name="EnsemblPlants"/>
        </authorList>
    </citation>
    <scope>IDENTIFICATION</scope>
</reference>
<dbReference type="Gramene" id="MELO3C029193.2.1">
    <property type="protein sequence ID" value="MELO3C029193.2.1"/>
    <property type="gene ID" value="MELO3C029193.2"/>
</dbReference>
<accession>A0A9I9E5V5</accession>
<sequence length="246" mass="28357">MESGRRQWSDRSEVCCARMNREKCRRCRRQQAPWQRRASATGQVYDEEVYDEEVYEKFPFIEVNYSKYLIKYHSTMSSRHIQFLIGTLDMFRLKEMKKLGFEFVLESKRARLGHGRDKALQYLKDNLALQDEIEKSHWVFYHILSFQTISPKFKSPSVAVSVSVTSRHSSAAVKVHRPPTSAMHFAVRKHHRCLLRFTSPSMDYQQAQTLVDPIASAQVACTCASCASSHSSCAFVRAALASRAFS</sequence>
<proteinExistence type="predicted"/>
<evidence type="ECO:0000313" key="1">
    <source>
        <dbReference type="EnsemblPlants" id="MELO3C029193.2.1"/>
    </source>
</evidence>
<protein>
    <submittedName>
        <fullName evidence="1">Uncharacterized protein</fullName>
    </submittedName>
</protein>
<dbReference type="AlphaFoldDB" id="A0A9I9E5V5"/>
<organism evidence="1">
    <name type="scientific">Cucumis melo</name>
    <name type="common">Muskmelon</name>
    <dbReference type="NCBI Taxonomy" id="3656"/>
    <lineage>
        <taxon>Eukaryota</taxon>
        <taxon>Viridiplantae</taxon>
        <taxon>Streptophyta</taxon>
        <taxon>Embryophyta</taxon>
        <taxon>Tracheophyta</taxon>
        <taxon>Spermatophyta</taxon>
        <taxon>Magnoliopsida</taxon>
        <taxon>eudicotyledons</taxon>
        <taxon>Gunneridae</taxon>
        <taxon>Pentapetalae</taxon>
        <taxon>rosids</taxon>
        <taxon>fabids</taxon>
        <taxon>Cucurbitales</taxon>
        <taxon>Cucurbitaceae</taxon>
        <taxon>Benincaseae</taxon>
        <taxon>Cucumis</taxon>
    </lineage>
</organism>
<dbReference type="EnsemblPlants" id="MELO3C029193.2.1">
    <property type="protein sequence ID" value="MELO3C029193.2.1"/>
    <property type="gene ID" value="MELO3C029193.2"/>
</dbReference>
<name>A0A9I9E5V5_CUCME</name>